<gene>
    <name evidence="1" type="ORF">G3I18_07490</name>
</gene>
<feature type="non-terminal residue" evidence="1">
    <location>
        <position position="1"/>
    </location>
</feature>
<comment type="caution">
    <text evidence="1">The sequence shown here is derived from an EMBL/GenBank/DDBJ whole genome shotgun (WGS) entry which is preliminary data.</text>
</comment>
<dbReference type="EMBL" id="JAAGNA010000247">
    <property type="protein sequence ID" value="NEC48422.1"/>
    <property type="molecule type" value="Genomic_DNA"/>
</dbReference>
<name>A0A9X5HA40_9ACTN</name>
<accession>A0A9X5HA40</accession>
<reference evidence="1 2" key="1">
    <citation type="submission" date="2020-01" db="EMBL/GenBank/DDBJ databases">
        <title>Insect and environment-associated Actinomycetes.</title>
        <authorList>
            <person name="Currrie C."/>
            <person name="Chevrette M."/>
            <person name="Carlson C."/>
            <person name="Stubbendieck R."/>
            <person name="Wendt-Pienkowski E."/>
        </authorList>
    </citation>
    <scope>NUCLEOTIDE SEQUENCE [LARGE SCALE GENOMIC DNA]</scope>
    <source>
        <strain evidence="1 2">SID8189</strain>
    </source>
</reference>
<dbReference type="SUPFAM" id="SSF56801">
    <property type="entry name" value="Acetyl-CoA synthetase-like"/>
    <property type="match status" value="1"/>
</dbReference>
<sequence length="79" mass="8172">AGLTVPRTRARIAVEGFPDVDVLPGHAGELLLRGPQIGDQPGRTAGGWLRTGLLAVRGPDGFVTLLRDGDGRDAAAPPH</sequence>
<dbReference type="AlphaFoldDB" id="A0A9X5HA40"/>
<dbReference type="Gene3D" id="3.40.50.12780">
    <property type="entry name" value="N-terminal domain of ligase-like"/>
    <property type="match status" value="1"/>
</dbReference>
<evidence type="ECO:0000313" key="2">
    <source>
        <dbReference type="Proteomes" id="UP000471745"/>
    </source>
</evidence>
<evidence type="ECO:0000313" key="1">
    <source>
        <dbReference type="EMBL" id="NEC48422.1"/>
    </source>
</evidence>
<dbReference type="Proteomes" id="UP000471745">
    <property type="component" value="Unassembled WGS sequence"/>
</dbReference>
<keyword evidence="2" id="KW-1185">Reference proteome</keyword>
<proteinExistence type="predicted"/>
<dbReference type="InterPro" id="IPR042099">
    <property type="entry name" value="ANL_N_sf"/>
</dbReference>
<organism evidence="1 2">
    <name type="scientific">Actinospica acidiphila</name>
    <dbReference type="NCBI Taxonomy" id="304899"/>
    <lineage>
        <taxon>Bacteria</taxon>
        <taxon>Bacillati</taxon>
        <taxon>Actinomycetota</taxon>
        <taxon>Actinomycetes</taxon>
        <taxon>Catenulisporales</taxon>
        <taxon>Actinospicaceae</taxon>
        <taxon>Actinospica</taxon>
    </lineage>
</organism>
<protein>
    <submittedName>
        <fullName evidence="1">Uncharacterized protein</fullName>
    </submittedName>
</protein>